<keyword evidence="5 6" id="KW-0067">ATP-binding</keyword>
<sequence>MTAQPLTDVEIAQAHELAPITEIAAKAGVSDDALIPYGKHMAKVDIAQNPGNTPGKLVVVTGVSPTPAGEGKSTTLIGLTDALAKLGKNAMVALREPSLGPVMGIKGGAAGGGYSQVVPMEQINLHFTGDFHAITSANNTLAALIDNHIHQSNALNIDPRRVTWQRCVDVNDRALRNVVTGLGGPAHGVPAETGFTITAASEIMAILGLATDLEDLKQRLANITIGLTYDKKPVTAGDLGAQGAMAALLKDAVNPNLVQTLGGTPAFIHGGPFANIAHGCNTLIATRTAQQYADIVLTEAGFGSDLGAEKFFDIKARYGDLDVAGAVIVATIRSIKHNAGVAKAELAEENVAALEEGIVNLERHVENVRKFGVTPVVALNRFSTDSEAELDFLKNWAKANGIALAEADVWAKGGDGALELAQTLLDNLTEGTSHPLYDPAEGVEASIETIAKEIYRAADVQYSAAALKDLQTLKDNGFDNLPVCISKTQYSFSDDPTQLGAPEGHTLHVRNIVPRTGAGFVLVLTGDVMTMPGLPKQPAANNIDVDADGVVSGLF</sequence>
<keyword evidence="4 6" id="KW-0547">Nucleotide-binding</keyword>
<dbReference type="NCBIfam" id="NF010030">
    <property type="entry name" value="PRK13505.1"/>
    <property type="match status" value="1"/>
</dbReference>
<protein>
    <recommendedName>
        <fullName evidence="6">Formate--tetrahydrofolate ligase</fullName>
        <ecNumber evidence="6">6.3.4.3</ecNumber>
    </recommendedName>
    <alternativeName>
        <fullName evidence="6">Formyltetrahydrofolate synthetase</fullName>
        <shortName evidence="6">FHS</shortName>
        <shortName evidence="6">FTHFS</shortName>
    </alternativeName>
</protein>
<dbReference type="Gene3D" id="3.40.50.300">
    <property type="entry name" value="P-loop containing nucleotide triphosphate hydrolases"/>
    <property type="match status" value="1"/>
</dbReference>
<gene>
    <name evidence="6" type="primary">fhs</name>
    <name evidence="7" type="ORF">L8U61_06945</name>
</gene>
<dbReference type="RefSeq" id="WP_269952329.1">
    <property type="nucleotide sequence ID" value="NZ_JAKMUR010000011.1"/>
</dbReference>
<dbReference type="GO" id="GO:0004329">
    <property type="term" value="F:formate-tetrahydrofolate ligase activity"/>
    <property type="evidence" value="ECO:0007669"/>
    <property type="project" value="UniProtKB-EC"/>
</dbReference>
<comment type="catalytic activity">
    <reaction evidence="6">
        <text>(6S)-5,6,7,8-tetrahydrofolate + formate + ATP = (6R)-10-formyltetrahydrofolate + ADP + phosphate</text>
        <dbReference type="Rhea" id="RHEA:20221"/>
        <dbReference type="ChEBI" id="CHEBI:15740"/>
        <dbReference type="ChEBI" id="CHEBI:30616"/>
        <dbReference type="ChEBI" id="CHEBI:43474"/>
        <dbReference type="ChEBI" id="CHEBI:57453"/>
        <dbReference type="ChEBI" id="CHEBI:195366"/>
        <dbReference type="ChEBI" id="CHEBI:456216"/>
        <dbReference type="EC" id="6.3.4.3"/>
    </reaction>
</comment>
<evidence type="ECO:0000313" key="7">
    <source>
        <dbReference type="EMBL" id="MCZ9291876.1"/>
    </source>
</evidence>
<dbReference type="PROSITE" id="PS00721">
    <property type="entry name" value="FTHFS_1"/>
    <property type="match status" value="1"/>
</dbReference>
<feature type="binding site" evidence="6">
    <location>
        <begin position="66"/>
        <end position="73"/>
    </location>
    <ligand>
        <name>ATP</name>
        <dbReference type="ChEBI" id="CHEBI:30616"/>
    </ligand>
</feature>
<evidence type="ECO:0000256" key="6">
    <source>
        <dbReference type="HAMAP-Rule" id="MF_01543"/>
    </source>
</evidence>
<comment type="pathway">
    <text evidence="1 6">One-carbon metabolism; tetrahydrofolate interconversion.</text>
</comment>
<evidence type="ECO:0000256" key="3">
    <source>
        <dbReference type="ARBA" id="ARBA00022598"/>
    </source>
</evidence>
<evidence type="ECO:0000256" key="4">
    <source>
        <dbReference type="ARBA" id="ARBA00022741"/>
    </source>
</evidence>
<dbReference type="CDD" id="cd00477">
    <property type="entry name" value="FTHFS"/>
    <property type="match status" value="1"/>
</dbReference>
<dbReference type="EMBL" id="JAKMUR010000011">
    <property type="protein sequence ID" value="MCZ9291876.1"/>
    <property type="molecule type" value="Genomic_DNA"/>
</dbReference>
<dbReference type="Gene3D" id="3.30.1510.10">
    <property type="entry name" value="Domain 2, N(10)-formyltetrahydrofolate synthetase"/>
    <property type="match status" value="1"/>
</dbReference>
<dbReference type="Pfam" id="PF01268">
    <property type="entry name" value="FTHFS"/>
    <property type="match status" value="1"/>
</dbReference>
<proteinExistence type="inferred from homology"/>
<keyword evidence="2 6" id="KW-0554">One-carbon metabolism</keyword>
<keyword evidence="3 6" id="KW-0436">Ligase</keyword>
<accession>A0ABT4R8L4</accession>
<dbReference type="PROSITE" id="PS00722">
    <property type="entry name" value="FTHFS_2"/>
    <property type="match status" value="1"/>
</dbReference>
<evidence type="ECO:0000256" key="5">
    <source>
        <dbReference type="ARBA" id="ARBA00022840"/>
    </source>
</evidence>
<dbReference type="HAMAP" id="MF_01543">
    <property type="entry name" value="FTHFS"/>
    <property type="match status" value="1"/>
</dbReference>
<dbReference type="SUPFAM" id="SSF52540">
    <property type="entry name" value="P-loop containing nucleoside triphosphate hydrolases"/>
    <property type="match status" value="1"/>
</dbReference>
<dbReference type="InterPro" id="IPR000559">
    <property type="entry name" value="Formate_THF_ligase"/>
</dbReference>
<keyword evidence="8" id="KW-1185">Reference proteome</keyword>
<organism evidence="7 8">
    <name type="scientific">Corynebacterium lehmanniae</name>
    <dbReference type="NCBI Taxonomy" id="2913497"/>
    <lineage>
        <taxon>Bacteria</taxon>
        <taxon>Bacillati</taxon>
        <taxon>Actinomycetota</taxon>
        <taxon>Actinomycetes</taxon>
        <taxon>Mycobacteriales</taxon>
        <taxon>Corynebacteriaceae</taxon>
        <taxon>Corynebacterium</taxon>
    </lineage>
</organism>
<evidence type="ECO:0000313" key="8">
    <source>
        <dbReference type="Proteomes" id="UP001146453"/>
    </source>
</evidence>
<dbReference type="InterPro" id="IPR027417">
    <property type="entry name" value="P-loop_NTPase"/>
</dbReference>
<reference evidence="7" key="1">
    <citation type="submission" date="2022-02" db="EMBL/GenBank/DDBJ databases">
        <title>Corynebacterium sp. from urogenital microbiome.</title>
        <authorList>
            <person name="Cappelli E.A."/>
            <person name="Ribeiro T.G."/>
            <person name="Peixe L."/>
        </authorList>
    </citation>
    <scope>NUCLEOTIDE SEQUENCE</scope>
    <source>
        <strain evidence="7">C8Ua_144</strain>
    </source>
</reference>
<name>A0ABT4R8L4_9CORY</name>
<dbReference type="Gene3D" id="3.10.410.10">
    <property type="entry name" value="Formyltetrahydrofolate synthetase, domain 3"/>
    <property type="match status" value="1"/>
</dbReference>
<dbReference type="Proteomes" id="UP001146453">
    <property type="component" value="Unassembled WGS sequence"/>
</dbReference>
<evidence type="ECO:0000256" key="2">
    <source>
        <dbReference type="ARBA" id="ARBA00022563"/>
    </source>
</evidence>
<comment type="similarity">
    <text evidence="6">Belongs to the formate--tetrahydrofolate ligase family.</text>
</comment>
<dbReference type="InterPro" id="IPR020628">
    <property type="entry name" value="Formate_THF_ligase_CS"/>
</dbReference>
<dbReference type="EC" id="6.3.4.3" evidence="6"/>
<comment type="caution">
    <text evidence="7">The sequence shown here is derived from an EMBL/GenBank/DDBJ whole genome shotgun (WGS) entry which is preliminary data.</text>
</comment>
<evidence type="ECO:0000256" key="1">
    <source>
        <dbReference type="ARBA" id="ARBA00004777"/>
    </source>
</evidence>